<dbReference type="Proteomes" id="UP001465976">
    <property type="component" value="Unassembled WGS sequence"/>
</dbReference>
<accession>A0ABR3EHY1</accession>
<sequence length="99" mass="11269">MVGKEELSDLSGTWERRTPQDITDVLNEASDLLYKKDREALLKEHSLRYGQNAFMKLANSDPFAAVSFDDLHFEDSGMWGAHLFPLLKDHFEALGRGVQ</sequence>
<keyword evidence="2" id="KW-1185">Reference proteome</keyword>
<protein>
    <submittedName>
        <fullName evidence="1">Uncharacterized protein</fullName>
    </submittedName>
</protein>
<comment type="caution">
    <text evidence="1">The sequence shown here is derived from an EMBL/GenBank/DDBJ whole genome shotgun (WGS) entry which is preliminary data.</text>
</comment>
<gene>
    <name evidence="1" type="ORF">V5O48_019599</name>
</gene>
<feature type="non-terminal residue" evidence="1">
    <location>
        <position position="99"/>
    </location>
</feature>
<organism evidence="1 2">
    <name type="scientific">Marasmius crinis-equi</name>
    <dbReference type="NCBI Taxonomy" id="585013"/>
    <lineage>
        <taxon>Eukaryota</taxon>
        <taxon>Fungi</taxon>
        <taxon>Dikarya</taxon>
        <taxon>Basidiomycota</taxon>
        <taxon>Agaricomycotina</taxon>
        <taxon>Agaricomycetes</taxon>
        <taxon>Agaricomycetidae</taxon>
        <taxon>Agaricales</taxon>
        <taxon>Marasmiineae</taxon>
        <taxon>Marasmiaceae</taxon>
        <taxon>Marasmius</taxon>
    </lineage>
</organism>
<reference evidence="1 2" key="1">
    <citation type="submission" date="2024-02" db="EMBL/GenBank/DDBJ databases">
        <title>A draft genome for the cacao thread blight pathogen Marasmius crinis-equi.</title>
        <authorList>
            <person name="Cohen S.P."/>
            <person name="Baruah I.K."/>
            <person name="Amoako-Attah I."/>
            <person name="Bukari Y."/>
            <person name="Meinhardt L.W."/>
            <person name="Bailey B.A."/>
        </authorList>
    </citation>
    <scope>NUCLEOTIDE SEQUENCE [LARGE SCALE GENOMIC DNA]</scope>
    <source>
        <strain evidence="1 2">GH-76</strain>
    </source>
</reference>
<dbReference type="EMBL" id="JBAHYK010005522">
    <property type="protein sequence ID" value="KAL0562488.1"/>
    <property type="molecule type" value="Genomic_DNA"/>
</dbReference>
<evidence type="ECO:0000313" key="1">
    <source>
        <dbReference type="EMBL" id="KAL0562488.1"/>
    </source>
</evidence>
<proteinExistence type="predicted"/>
<name>A0ABR3EHY1_9AGAR</name>
<evidence type="ECO:0000313" key="2">
    <source>
        <dbReference type="Proteomes" id="UP001465976"/>
    </source>
</evidence>